<organism evidence="1 2">
    <name type="scientific">Candidatus Roizmanbacteria bacterium RIFCSPLOWO2_01_FULL_35_13</name>
    <dbReference type="NCBI Taxonomy" id="1802055"/>
    <lineage>
        <taxon>Bacteria</taxon>
        <taxon>Candidatus Roizmaniibacteriota</taxon>
    </lineage>
</organism>
<reference evidence="1 2" key="1">
    <citation type="journal article" date="2016" name="Nat. Commun.">
        <title>Thousands of microbial genomes shed light on interconnected biogeochemical processes in an aquifer system.</title>
        <authorList>
            <person name="Anantharaman K."/>
            <person name="Brown C.T."/>
            <person name="Hug L.A."/>
            <person name="Sharon I."/>
            <person name="Castelle C.J."/>
            <person name="Probst A.J."/>
            <person name="Thomas B.C."/>
            <person name="Singh A."/>
            <person name="Wilkins M.J."/>
            <person name="Karaoz U."/>
            <person name="Brodie E.L."/>
            <person name="Williams K.H."/>
            <person name="Hubbard S.S."/>
            <person name="Banfield J.F."/>
        </authorList>
    </citation>
    <scope>NUCLEOTIDE SEQUENCE [LARGE SCALE GENOMIC DNA]</scope>
</reference>
<evidence type="ECO:0000313" key="1">
    <source>
        <dbReference type="EMBL" id="OGK40665.1"/>
    </source>
</evidence>
<dbReference type="AlphaFoldDB" id="A0A1F7IBC7"/>
<accession>A0A1F7IBC7</accession>
<gene>
    <name evidence="1" type="ORF">A3A74_00495</name>
</gene>
<name>A0A1F7IBC7_9BACT</name>
<dbReference type="EMBL" id="MGAF01000028">
    <property type="protein sequence ID" value="OGK40665.1"/>
    <property type="molecule type" value="Genomic_DNA"/>
</dbReference>
<dbReference type="Proteomes" id="UP000179270">
    <property type="component" value="Unassembled WGS sequence"/>
</dbReference>
<sequence>MIQNSVEELPKCVRDAKCTGEIRLGTVVIGYCAVYSWSRHGTPEQKLQVEELERLCPVGGYPYPLVESSF</sequence>
<evidence type="ECO:0000313" key="2">
    <source>
        <dbReference type="Proteomes" id="UP000179270"/>
    </source>
</evidence>
<protein>
    <submittedName>
        <fullName evidence="1">Uncharacterized protein</fullName>
    </submittedName>
</protein>
<comment type="caution">
    <text evidence="1">The sequence shown here is derived from an EMBL/GenBank/DDBJ whole genome shotgun (WGS) entry which is preliminary data.</text>
</comment>
<proteinExistence type="predicted"/>